<dbReference type="SMART" id="SM00409">
    <property type="entry name" value="IG"/>
    <property type="match status" value="1"/>
</dbReference>
<evidence type="ECO:0000256" key="6">
    <source>
        <dbReference type="ARBA" id="ARBA00023136"/>
    </source>
</evidence>
<evidence type="ECO:0000256" key="4">
    <source>
        <dbReference type="ARBA" id="ARBA00022729"/>
    </source>
</evidence>
<dbReference type="Gene3D" id="2.60.120.920">
    <property type="match status" value="1"/>
</dbReference>
<dbReference type="InterPro" id="IPR003599">
    <property type="entry name" value="Ig_sub"/>
</dbReference>
<dbReference type="OMA" id="EYTCYVS"/>
<keyword evidence="8" id="KW-0325">Glycoprotein</keyword>
<dbReference type="PANTHER" id="PTHR24100:SF149">
    <property type="entry name" value="BG-LIKE ANTIGEN 1-RELATED"/>
    <property type="match status" value="1"/>
</dbReference>
<dbReference type="AlphaFoldDB" id="A0A2D0QF79"/>
<dbReference type="Pfam" id="PF22705">
    <property type="entry name" value="C2-set_3"/>
    <property type="match status" value="1"/>
</dbReference>
<dbReference type="InterPro" id="IPR053896">
    <property type="entry name" value="BTN3A2-like_Ig-C"/>
</dbReference>
<dbReference type="RefSeq" id="XP_017316962.1">
    <property type="nucleotide sequence ID" value="XM_017461473.3"/>
</dbReference>
<dbReference type="SUPFAM" id="SSF49899">
    <property type="entry name" value="Concanavalin A-like lectins/glucanases"/>
    <property type="match status" value="1"/>
</dbReference>
<comment type="similarity">
    <text evidence="2">Belongs to the immunoglobulin superfamily. BTN/MOG family.</text>
</comment>
<dbReference type="InterPro" id="IPR007110">
    <property type="entry name" value="Ig-like_dom"/>
</dbReference>
<keyword evidence="4 11" id="KW-0732">Signal</keyword>
<gene>
    <name evidence="15" type="primary">LOC108260838</name>
</gene>
<dbReference type="InterPro" id="IPR013320">
    <property type="entry name" value="ConA-like_dom_sf"/>
</dbReference>
<feature type="chain" id="PRO_5013402043" evidence="11">
    <location>
        <begin position="21"/>
        <end position="506"/>
    </location>
</feature>
<feature type="domain" description="B30.2/SPRY" evidence="12">
    <location>
        <begin position="286"/>
        <end position="488"/>
    </location>
</feature>
<evidence type="ECO:0000313" key="14">
    <source>
        <dbReference type="Proteomes" id="UP000221080"/>
    </source>
</evidence>
<dbReference type="InterPro" id="IPR001870">
    <property type="entry name" value="B30.2/SPRY"/>
</dbReference>
<feature type="domain" description="Ig-like" evidence="13">
    <location>
        <begin position="38"/>
        <end position="139"/>
    </location>
</feature>
<comment type="subcellular location">
    <subcellularLocation>
        <location evidence="1">Membrane</location>
        <topology evidence="1">Single-pass type I membrane protein</topology>
    </subcellularLocation>
</comment>
<keyword evidence="9" id="KW-0393">Immunoglobulin domain</keyword>
<proteinExistence type="inferred from homology"/>
<accession>A0A2D0QF79</accession>
<evidence type="ECO:0000256" key="5">
    <source>
        <dbReference type="ARBA" id="ARBA00022989"/>
    </source>
</evidence>
<dbReference type="Gene3D" id="2.60.40.10">
    <property type="entry name" value="Immunoglobulins"/>
    <property type="match status" value="2"/>
</dbReference>
<name>A0A2D0QF79_ICTPU</name>
<dbReference type="PROSITE" id="PS50835">
    <property type="entry name" value="IG_LIKE"/>
    <property type="match status" value="2"/>
</dbReference>
<evidence type="ECO:0000256" key="8">
    <source>
        <dbReference type="ARBA" id="ARBA00023180"/>
    </source>
</evidence>
<dbReference type="GO" id="GO:0009897">
    <property type="term" value="C:external side of plasma membrane"/>
    <property type="evidence" value="ECO:0007669"/>
    <property type="project" value="TreeGrafter"/>
</dbReference>
<keyword evidence="5 10" id="KW-1133">Transmembrane helix</keyword>
<dbReference type="PANTHER" id="PTHR24100">
    <property type="entry name" value="BUTYROPHILIN"/>
    <property type="match status" value="1"/>
</dbReference>
<evidence type="ECO:0000256" key="7">
    <source>
        <dbReference type="ARBA" id="ARBA00023157"/>
    </source>
</evidence>
<dbReference type="PROSITE" id="PS50188">
    <property type="entry name" value="B302_SPRY"/>
    <property type="match status" value="1"/>
</dbReference>
<dbReference type="Pfam" id="PF00622">
    <property type="entry name" value="SPRY"/>
    <property type="match status" value="1"/>
</dbReference>
<dbReference type="SUPFAM" id="SSF48726">
    <property type="entry name" value="Immunoglobulin"/>
    <property type="match status" value="2"/>
</dbReference>
<dbReference type="GO" id="GO:0001817">
    <property type="term" value="P:regulation of cytokine production"/>
    <property type="evidence" value="ECO:0007669"/>
    <property type="project" value="TreeGrafter"/>
</dbReference>
<feature type="transmembrane region" description="Helical" evidence="10">
    <location>
        <begin position="245"/>
        <end position="267"/>
    </location>
</feature>
<dbReference type="InterPro" id="IPR013783">
    <property type="entry name" value="Ig-like_fold"/>
</dbReference>
<feature type="signal peptide" evidence="11">
    <location>
        <begin position="1"/>
        <end position="20"/>
    </location>
</feature>
<evidence type="ECO:0000256" key="3">
    <source>
        <dbReference type="ARBA" id="ARBA00022692"/>
    </source>
</evidence>
<dbReference type="PRINTS" id="PR01407">
    <property type="entry name" value="BUTYPHLNCDUF"/>
</dbReference>
<reference evidence="14" key="1">
    <citation type="journal article" date="2016" name="Nat. Commun.">
        <title>The channel catfish genome sequence provides insights into the evolution of scale formation in teleosts.</title>
        <authorList>
            <person name="Liu Z."/>
            <person name="Liu S."/>
            <person name="Yao J."/>
            <person name="Bao L."/>
            <person name="Zhang J."/>
            <person name="Li Y."/>
            <person name="Jiang C."/>
            <person name="Sun L."/>
            <person name="Wang R."/>
            <person name="Zhang Y."/>
            <person name="Zhou T."/>
            <person name="Zeng Q."/>
            <person name="Fu Q."/>
            <person name="Gao S."/>
            <person name="Li N."/>
            <person name="Koren S."/>
            <person name="Jiang Y."/>
            <person name="Zimin A."/>
            <person name="Xu P."/>
            <person name="Phillippy A.M."/>
            <person name="Geng X."/>
            <person name="Song L."/>
            <person name="Sun F."/>
            <person name="Li C."/>
            <person name="Wang X."/>
            <person name="Chen A."/>
            <person name="Jin Y."/>
            <person name="Yuan Z."/>
            <person name="Yang Y."/>
            <person name="Tan S."/>
            <person name="Peatman E."/>
            <person name="Lu J."/>
            <person name="Qin Z."/>
            <person name="Dunham R."/>
            <person name="Li Z."/>
            <person name="Sonstegard T."/>
            <person name="Feng J."/>
            <person name="Danzmann R.G."/>
            <person name="Schroeder S."/>
            <person name="Scheffler B."/>
            <person name="Duke M.V."/>
            <person name="Ballard L."/>
            <person name="Kucuktas H."/>
            <person name="Kaltenboeck L."/>
            <person name="Liu H."/>
            <person name="Armbruster J."/>
            <person name="Xie Y."/>
            <person name="Kirby M.L."/>
            <person name="Tian Y."/>
            <person name="Flanagan M.E."/>
            <person name="Mu W."/>
            <person name="Waldbieser G.C."/>
        </authorList>
    </citation>
    <scope>NUCLEOTIDE SEQUENCE [LARGE SCALE GENOMIC DNA]</scope>
    <source>
        <strain evidence="14">SDA103</strain>
    </source>
</reference>
<evidence type="ECO:0000259" key="13">
    <source>
        <dbReference type="PROSITE" id="PS50835"/>
    </source>
</evidence>
<evidence type="ECO:0000256" key="10">
    <source>
        <dbReference type="SAM" id="Phobius"/>
    </source>
</evidence>
<evidence type="ECO:0000256" key="1">
    <source>
        <dbReference type="ARBA" id="ARBA00004479"/>
    </source>
</evidence>
<feature type="transmembrane region" description="Helical" evidence="10">
    <location>
        <begin position="203"/>
        <end position="224"/>
    </location>
</feature>
<dbReference type="FunFam" id="2.60.40.10:FF:000142">
    <property type="entry name" value="V-set domain-containing T-cell activation inhibitor 1"/>
    <property type="match status" value="1"/>
</dbReference>
<keyword evidence="7" id="KW-1015">Disulfide bond</keyword>
<feature type="domain" description="Ig-like" evidence="13">
    <location>
        <begin position="156"/>
        <end position="232"/>
    </location>
</feature>
<dbReference type="GO" id="GO:0050852">
    <property type="term" value="P:T cell receptor signaling pathway"/>
    <property type="evidence" value="ECO:0007669"/>
    <property type="project" value="TreeGrafter"/>
</dbReference>
<dbReference type="InterPro" id="IPR050504">
    <property type="entry name" value="IgSF_BTN/MOG"/>
</dbReference>
<dbReference type="OrthoDB" id="9986391at2759"/>
<dbReference type="InterPro" id="IPR043136">
    <property type="entry name" value="B30.2/SPRY_sf"/>
</dbReference>
<dbReference type="GO" id="GO:0005102">
    <property type="term" value="F:signaling receptor binding"/>
    <property type="evidence" value="ECO:0007669"/>
    <property type="project" value="TreeGrafter"/>
</dbReference>
<dbReference type="InterPro" id="IPR003879">
    <property type="entry name" value="Butyrophylin_SPRY"/>
</dbReference>
<organism evidence="14 15">
    <name type="scientific">Ictalurus punctatus</name>
    <name type="common">Channel catfish</name>
    <name type="synonym">Silurus punctatus</name>
    <dbReference type="NCBI Taxonomy" id="7998"/>
    <lineage>
        <taxon>Eukaryota</taxon>
        <taxon>Metazoa</taxon>
        <taxon>Chordata</taxon>
        <taxon>Craniata</taxon>
        <taxon>Vertebrata</taxon>
        <taxon>Euteleostomi</taxon>
        <taxon>Actinopterygii</taxon>
        <taxon>Neopterygii</taxon>
        <taxon>Teleostei</taxon>
        <taxon>Ostariophysi</taxon>
        <taxon>Siluriformes</taxon>
        <taxon>Ictaluridae</taxon>
        <taxon>Ictalurus</taxon>
    </lineage>
</organism>
<keyword evidence="3 10" id="KW-0812">Transmembrane</keyword>
<evidence type="ECO:0000256" key="11">
    <source>
        <dbReference type="SAM" id="SignalP"/>
    </source>
</evidence>
<evidence type="ECO:0000256" key="2">
    <source>
        <dbReference type="ARBA" id="ARBA00007591"/>
    </source>
</evidence>
<dbReference type="Pfam" id="PF07686">
    <property type="entry name" value="V-set"/>
    <property type="match status" value="1"/>
</dbReference>
<keyword evidence="6 10" id="KW-0472">Membrane</keyword>
<protein>
    <submittedName>
        <fullName evidence="15">Butyrophilin subfamily 1 member A1 isoform X1</fullName>
    </submittedName>
</protein>
<dbReference type="GO" id="GO:0050863">
    <property type="term" value="P:regulation of T cell activation"/>
    <property type="evidence" value="ECO:0007669"/>
    <property type="project" value="UniProtKB-ARBA"/>
</dbReference>
<dbReference type="GeneID" id="108260838"/>
<reference evidence="15" key="2">
    <citation type="submission" date="2025-08" db="UniProtKB">
        <authorList>
            <consortium name="RefSeq"/>
        </authorList>
    </citation>
    <scope>IDENTIFICATION</scope>
    <source>
        <tissue evidence="15">Blood</tissue>
    </source>
</reference>
<dbReference type="InterPro" id="IPR036179">
    <property type="entry name" value="Ig-like_dom_sf"/>
</dbReference>
<dbReference type="InterPro" id="IPR013106">
    <property type="entry name" value="Ig_V-set"/>
</dbReference>
<dbReference type="KEGG" id="ipu:108260838"/>
<evidence type="ECO:0000256" key="9">
    <source>
        <dbReference type="ARBA" id="ARBA00023319"/>
    </source>
</evidence>
<dbReference type="SMART" id="SM00449">
    <property type="entry name" value="SPRY"/>
    <property type="match status" value="1"/>
</dbReference>
<keyword evidence="14" id="KW-1185">Reference proteome</keyword>
<dbReference type="GO" id="GO:1903037">
    <property type="term" value="P:regulation of leukocyte cell-cell adhesion"/>
    <property type="evidence" value="ECO:0007669"/>
    <property type="project" value="UniProtKB-ARBA"/>
</dbReference>
<evidence type="ECO:0000259" key="12">
    <source>
        <dbReference type="PROSITE" id="PS50188"/>
    </source>
</evidence>
<evidence type="ECO:0000313" key="15">
    <source>
        <dbReference type="RefSeq" id="XP_017316962.1"/>
    </source>
</evidence>
<dbReference type="InterPro" id="IPR003877">
    <property type="entry name" value="SPRY_dom"/>
</dbReference>
<dbReference type="Proteomes" id="UP000221080">
    <property type="component" value="Chromosome 29"/>
</dbReference>
<sequence length="506" mass="56569">MKETLVCFSIVFFSSRLIMASDVITVNCSETVIMGQYGSSVVLPCWLTPEMNAETLEIRWYRPGQFKSPLLLYQNSKIITDYTTYKNRSSLTLRNPQSTGLKQGDISLWLDNLGLSDIGIFHCYVTGDKSYHEKTVQLNLTALGSPPFLSLKNHHDSVNLSCSSCGWFPKPSLLWKFTNEKGETLSDPQSRIYSRQENGLFCIYSWVILSSSLSNSISCSVSLSEDKKRNVSMDLGARQSVDNSVVWKILFTLLCVLALIGIGLLLYRKYKPGYKPVSTGEQPNEIMVDSRNDTSLEDLRKSAVTITLDKENCNKDYLRFAPQGNTVRDVEEAANKYEGHGFPYELCVRGRDVFRSGRSYWEVGLKITNVPPKKSWLIGVAKDSNRTSDKKSDFTPSNGFWFLCSDPVKGLCVNTEPEISLPENTTPECIGVLLDFDNSKLSFYNVHPNDCAHLFTMFIDFQGGIVPLFNPGIGEKAPLKIIDLQNKIQNEPGGSASAHVSSANHV</sequence>